<comment type="caution">
    <text evidence="3">The sequence shown here is derived from an EMBL/GenBank/DDBJ whole genome shotgun (WGS) entry which is preliminary data.</text>
</comment>
<dbReference type="Pfam" id="PF00356">
    <property type="entry name" value="LacI"/>
    <property type="match status" value="1"/>
</dbReference>
<feature type="region of interest" description="Disordered" evidence="1">
    <location>
        <begin position="322"/>
        <end position="342"/>
    </location>
</feature>
<dbReference type="PROSITE" id="PS00356">
    <property type="entry name" value="HTH_LACI_1"/>
    <property type="match status" value="1"/>
</dbReference>
<evidence type="ECO:0000313" key="3">
    <source>
        <dbReference type="EMBL" id="MBV7380814.1"/>
    </source>
</evidence>
<proteinExistence type="predicted"/>
<dbReference type="InterPro" id="IPR000843">
    <property type="entry name" value="HTH_LacI"/>
</dbReference>
<sequence length="342" mass="36943">MANRPTIKDLAAAAGVGVATVDRVLNNRTNVRAATRESVAEAALAIGYPGAHRIAGIEAKALPRLRLGFVLPKPAQSFYRTFAEILERSVEARTDIRGTCVIRSPDTTTPEAFAATLETLGREVDVLAAVAPNHPRLTRVVDALKADGVATFSLLNDFAQGARAGYLGTDNLRVGRIAAWMLTTQIKNPGQLVVFIGGHHWHSHQLRETGFRTYLREHAPNFELLPTMINLDTRQLTHEATLDLLARTPDLRGIYVAGGGMEGAISALRETRPPGRVALVVNEITPDSRAALSERYVSLALATPLPTLCRDTVSEMVASVTTDGPLSPHQPVQLDLYTPESV</sequence>
<dbReference type="PANTHER" id="PTHR30146:SF152">
    <property type="entry name" value="TRANSCRIPTIONAL REGULATORY PROTEIN"/>
    <property type="match status" value="1"/>
</dbReference>
<dbReference type="InterPro" id="IPR025997">
    <property type="entry name" value="SBP_2_dom"/>
</dbReference>
<dbReference type="Proteomes" id="UP000756530">
    <property type="component" value="Unassembled WGS sequence"/>
</dbReference>
<keyword evidence="4" id="KW-1185">Reference proteome</keyword>
<evidence type="ECO:0000313" key="4">
    <source>
        <dbReference type="Proteomes" id="UP000756530"/>
    </source>
</evidence>
<dbReference type="Pfam" id="PF13407">
    <property type="entry name" value="Peripla_BP_4"/>
    <property type="match status" value="1"/>
</dbReference>
<feature type="domain" description="HTH lacI-type" evidence="2">
    <location>
        <begin position="5"/>
        <end position="60"/>
    </location>
</feature>
<name>A0ABS6T6C2_9RHOB</name>
<dbReference type="RefSeq" id="WP_218393998.1">
    <property type="nucleotide sequence ID" value="NZ_JAHUZE010000004.1"/>
</dbReference>
<evidence type="ECO:0000256" key="1">
    <source>
        <dbReference type="SAM" id="MobiDB-lite"/>
    </source>
</evidence>
<evidence type="ECO:0000259" key="2">
    <source>
        <dbReference type="PROSITE" id="PS50932"/>
    </source>
</evidence>
<keyword evidence="3" id="KW-0238">DNA-binding</keyword>
<accession>A0ABS6T6C2</accession>
<gene>
    <name evidence="3" type="ORF">KJP28_17955</name>
</gene>
<dbReference type="PANTHER" id="PTHR30146">
    <property type="entry name" value="LACI-RELATED TRANSCRIPTIONAL REPRESSOR"/>
    <property type="match status" value="1"/>
</dbReference>
<protein>
    <submittedName>
        <fullName evidence="3">LacI family DNA-binding transcriptional regulator</fullName>
    </submittedName>
</protein>
<organism evidence="3 4">
    <name type="scientific">Maritimibacter dapengensis</name>
    <dbReference type="NCBI Taxonomy" id="2836868"/>
    <lineage>
        <taxon>Bacteria</taxon>
        <taxon>Pseudomonadati</taxon>
        <taxon>Pseudomonadota</taxon>
        <taxon>Alphaproteobacteria</taxon>
        <taxon>Rhodobacterales</taxon>
        <taxon>Roseobacteraceae</taxon>
        <taxon>Maritimibacter</taxon>
    </lineage>
</organism>
<dbReference type="SMART" id="SM00354">
    <property type="entry name" value="HTH_LACI"/>
    <property type="match status" value="1"/>
</dbReference>
<dbReference type="EMBL" id="JAHUZE010000004">
    <property type="protein sequence ID" value="MBV7380814.1"/>
    <property type="molecule type" value="Genomic_DNA"/>
</dbReference>
<dbReference type="GO" id="GO:0003677">
    <property type="term" value="F:DNA binding"/>
    <property type="evidence" value="ECO:0007669"/>
    <property type="project" value="UniProtKB-KW"/>
</dbReference>
<dbReference type="PROSITE" id="PS50932">
    <property type="entry name" value="HTH_LACI_2"/>
    <property type="match status" value="1"/>
</dbReference>
<dbReference type="CDD" id="cd06307">
    <property type="entry name" value="PBP1_sugar_binding"/>
    <property type="match status" value="1"/>
</dbReference>
<reference evidence="3 4" key="1">
    <citation type="submission" date="2021-05" db="EMBL/GenBank/DDBJ databases">
        <title>Culturable bacteria isolated from Daya Bay.</title>
        <authorList>
            <person name="Zheng W."/>
            <person name="Yu S."/>
            <person name="Huang Y."/>
        </authorList>
    </citation>
    <scope>NUCLEOTIDE SEQUENCE [LARGE SCALE GENOMIC DNA]</scope>
    <source>
        <strain evidence="3 4">DP4N28-5</strain>
    </source>
</reference>